<evidence type="ECO:0000256" key="15">
    <source>
        <dbReference type="ARBA" id="ARBA00023170"/>
    </source>
</evidence>
<feature type="disulfide bond" evidence="19">
    <location>
        <begin position="1362"/>
        <end position="1377"/>
    </location>
</feature>
<dbReference type="FunFam" id="2.20.100.10:FF:000002">
    <property type="entry name" value="Unc-5 netrin receptor C"/>
    <property type="match status" value="1"/>
</dbReference>
<feature type="compositionally biased region" description="Polar residues" evidence="20">
    <location>
        <begin position="3157"/>
        <end position="3174"/>
    </location>
</feature>
<comment type="similarity">
    <text evidence="4">Belongs to the thrombospondin family.</text>
</comment>
<dbReference type="InterPro" id="IPR001007">
    <property type="entry name" value="VWF_dom"/>
</dbReference>
<dbReference type="PROSITE" id="PS51233">
    <property type="entry name" value="VWFD"/>
    <property type="match status" value="3"/>
</dbReference>
<evidence type="ECO:0000256" key="12">
    <source>
        <dbReference type="ARBA" id="ARBA00022989"/>
    </source>
</evidence>
<evidence type="ECO:0000259" key="23">
    <source>
        <dbReference type="PROSITE" id="PS50022"/>
    </source>
</evidence>
<dbReference type="Pfam" id="PF00057">
    <property type="entry name" value="Ldl_recept_a"/>
    <property type="match status" value="6"/>
</dbReference>
<dbReference type="SMART" id="SM00216">
    <property type="entry name" value="VWD"/>
    <property type="match status" value="3"/>
</dbReference>
<keyword evidence="26" id="KW-1185">Reference proteome</keyword>
<dbReference type="GO" id="GO:0016020">
    <property type="term" value="C:membrane"/>
    <property type="evidence" value="ECO:0007669"/>
    <property type="project" value="UniProtKB-SubCell"/>
</dbReference>
<evidence type="ECO:0000256" key="17">
    <source>
        <dbReference type="ARBA" id="ARBA00045981"/>
    </source>
</evidence>
<feature type="disulfide bond" evidence="18">
    <location>
        <begin position="4620"/>
        <end position="4672"/>
    </location>
</feature>
<feature type="disulfide bond" evidence="19">
    <location>
        <begin position="1305"/>
        <end position="1317"/>
    </location>
</feature>
<comment type="function">
    <text evidence="17">Involved in the modulation of neuronal aggregation. May be involved in developmental events during the formation of the central nervous system.</text>
</comment>
<dbReference type="GO" id="GO:0005615">
    <property type="term" value="C:extracellular space"/>
    <property type="evidence" value="ECO:0007669"/>
    <property type="project" value="TreeGrafter"/>
</dbReference>
<dbReference type="FunFam" id="2.20.100.10:FF:000001">
    <property type="entry name" value="semaphorin-5A isoform X1"/>
    <property type="match status" value="4"/>
</dbReference>
<dbReference type="PROSITE" id="PS50022">
    <property type="entry name" value="FA58C_3"/>
    <property type="match status" value="1"/>
</dbReference>
<dbReference type="InterPro" id="IPR014853">
    <property type="entry name" value="VWF/SSPO/ZAN-like_Cys-rich_dom"/>
</dbReference>
<feature type="disulfide bond" evidence="19">
    <location>
        <begin position="3740"/>
        <end position="3752"/>
    </location>
</feature>
<keyword evidence="9" id="KW-0677">Repeat</keyword>
<dbReference type="SUPFAM" id="SSF57424">
    <property type="entry name" value="LDL receptor-like module"/>
    <property type="match status" value="7"/>
</dbReference>
<evidence type="ECO:0000256" key="14">
    <source>
        <dbReference type="ARBA" id="ARBA00023157"/>
    </source>
</evidence>
<dbReference type="Pfam" id="PF19028">
    <property type="entry name" value="TSP1_spondin"/>
    <property type="match status" value="1"/>
</dbReference>
<dbReference type="CDD" id="cd00057">
    <property type="entry name" value="FA58C"/>
    <property type="match status" value="1"/>
</dbReference>
<feature type="disulfide bond" evidence="19">
    <location>
        <begin position="1343"/>
        <end position="1355"/>
    </location>
</feature>
<keyword evidence="6" id="KW-0245">EGF-like domain</keyword>
<feature type="disulfide bond" evidence="19">
    <location>
        <begin position="1382"/>
        <end position="1394"/>
    </location>
</feature>
<dbReference type="InterPro" id="IPR050780">
    <property type="entry name" value="Mucin_vWF_Thrombospondin_sf"/>
</dbReference>
<comment type="caution">
    <text evidence="18">Lacks conserved residue(s) required for the propagation of feature annotation.</text>
</comment>
<dbReference type="Proteomes" id="UP000694845">
    <property type="component" value="Unplaced"/>
</dbReference>
<dbReference type="InterPro" id="IPR002172">
    <property type="entry name" value="LDrepeatLR_classA_rpt"/>
</dbReference>
<gene>
    <name evidence="27" type="primary">LOC110974659</name>
</gene>
<evidence type="ECO:0000256" key="11">
    <source>
        <dbReference type="ARBA" id="ARBA00022889"/>
    </source>
</evidence>
<dbReference type="InterPro" id="IPR008979">
    <property type="entry name" value="Galactose-bd-like_sf"/>
</dbReference>
<evidence type="ECO:0000256" key="4">
    <source>
        <dbReference type="ARBA" id="ARBA00009456"/>
    </source>
</evidence>
<feature type="domain" description="VWFC" evidence="24">
    <location>
        <begin position="4525"/>
        <end position="4583"/>
    </location>
</feature>
<evidence type="ECO:0000256" key="16">
    <source>
        <dbReference type="ARBA" id="ARBA00023180"/>
    </source>
</evidence>
<dbReference type="CDD" id="cd19941">
    <property type="entry name" value="TIL"/>
    <property type="match status" value="7"/>
</dbReference>
<dbReference type="InterPro" id="IPR001846">
    <property type="entry name" value="VWF_type-D"/>
</dbReference>
<dbReference type="SMART" id="SM00215">
    <property type="entry name" value="VWC_out"/>
    <property type="match status" value="5"/>
</dbReference>
<dbReference type="Pfam" id="PF00094">
    <property type="entry name" value="VWD"/>
    <property type="match status" value="3"/>
</dbReference>
<dbReference type="SMART" id="SM00209">
    <property type="entry name" value="TSP1"/>
    <property type="match status" value="7"/>
</dbReference>
<dbReference type="InterPro" id="IPR002919">
    <property type="entry name" value="TIL_dom"/>
</dbReference>
<dbReference type="PRINTS" id="PR00261">
    <property type="entry name" value="LDLRECEPTOR"/>
</dbReference>
<dbReference type="SUPFAM" id="SSF57567">
    <property type="entry name" value="Serine protease inhibitors"/>
    <property type="match status" value="6"/>
</dbReference>
<feature type="domain" description="VWFD" evidence="25">
    <location>
        <begin position="947"/>
        <end position="1116"/>
    </location>
</feature>
<dbReference type="GO" id="GO:0007155">
    <property type="term" value="P:cell adhesion"/>
    <property type="evidence" value="ECO:0007669"/>
    <property type="project" value="UniProtKB-KW"/>
</dbReference>
<evidence type="ECO:0000313" key="27">
    <source>
        <dbReference type="RefSeq" id="XP_022082160.1"/>
    </source>
</evidence>
<feature type="disulfide bond" evidence="19">
    <location>
        <begin position="1324"/>
        <end position="1339"/>
    </location>
</feature>
<evidence type="ECO:0000259" key="22">
    <source>
        <dbReference type="PROSITE" id="PS01225"/>
    </source>
</evidence>
<dbReference type="PROSITE" id="PS01209">
    <property type="entry name" value="LDLRA_1"/>
    <property type="match status" value="2"/>
</dbReference>
<evidence type="ECO:0000256" key="13">
    <source>
        <dbReference type="ARBA" id="ARBA00023136"/>
    </source>
</evidence>
<dbReference type="RefSeq" id="XP_022082160.1">
    <property type="nucleotide sequence ID" value="XM_022226468.1"/>
</dbReference>
<dbReference type="PROSITE" id="PS50092">
    <property type="entry name" value="TSP1"/>
    <property type="match status" value="7"/>
</dbReference>
<dbReference type="InterPro" id="IPR036084">
    <property type="entry name" value="Ser_inhib-like_sf"/>
</dbReference>
<dbReference type="InterPro" id="IPR023415">
    <property type="entry name" value="LDLR_class-A_CS"/>
</dbReference>
<feature type="disulfide bond" evidence="19">
    <location>
        <begin position="3747"/>
        <end position="3765"/>
    </location>
</feature>
<evidence type="ECO:0000313" key="26">
    <source>
        <dbReference type="Proteomes" id="UP000694845"/>
    </source>
</evidence>
<feature type="domain" description="VWFD" evidence="25">
    <location>
        <begin position="490"/>
        <end position="660"/>
    </location>
</feature>
<dbReference type="PROSITE" id="PS50184">
    <property type="entry name" value="VWFC_2"/>
    <property type="match status" value="1"/>
</dbReference>
<evidence type="ECO:0000256" key="2">
    <source>
        <dbReference type="ARBA" id="ARBA00004239"/>
    </source>
</evidence>
<sequence length="4689" mass="510407">MARRVPIDATLILASIIIAAVGFKEGCALESHYCPGSETHLDVEQRQQVPCDAIYDPIYILEGWQWNQNKAPALLDGENVCELVRVVQQEQIKTILVCCPGYEGILCEIHPQIETFPVMNYYGNQTMDLASRSYATCLSWSRDHFRSFDGVDFSFAGDCTYTLAAGIDGTWDATLKNNKCDLLDTCYKTLELILGMDVVTANGRNVFINDKRITNFPYLNNGISLKRVGDFTFLESGLGVLAKWDGLMTVELTVLSELRQSTLGLCGTFDDDPTNDLTARSGEVASNQIQFVASWEVPGPGEVCPPLSEVHPCSVNHDQEGVAYSLCRVIELAEEFQQCHSVVSPLDYITQCQYDICEFGGSDESIMAALCVNLEAYARVCASRNVALNWRSEDLCPKQCPDTQVYSECGTLCPPTCTSANTDHCPSDCVSGCHCPEGTVLEDGRCVNVEECPCVHNREKYPPGASVSVKCNSCTCHAGKWSCSNDVCQSTCHVVGDPHYLTFDKKKYTFMGHCRYMLVEDYVDGSLSIIGENQNCGSGHSVTCTKAVIVKVNNTEVYLKQGKEVEVNGVHIQPPFVNHHVSIRRGSSKFLILEAFGMSLKWDGIDRLYITLAPSYMYKVRGLCGTFDSNQNNDFMTPTGDIETNKVSFTNKFVVDPGCYEPETTVSLPPCSLNSHMASFAEAKCGIMNEDVFRACHGSVSPDLYYDICMYDVCGCDTAFTTTCLCESVAGYAMECANEGIFIDWREHELVAKYCDISCPGSQVYSTCGPTCGQSCRDLSLPCIETDYCVEGCNCPEGSVLDDDGNCISPPQCPCYWDDQVFAPGTEMERSCLTCTCVNGTFDCIGEECNETVICPNNQIFDHHATPCPLTCDNLDHYQPCVASTRPGCMCPEGYALDDEVCIRPSECPCYHGGHSYQHAEMLQIDACNQCVCKGTIWECTHKVCPAVCSAVGEGHYTTFDGRMYSFVGDCRYTLAQSVNNTFSIEVENVVCGSSGITCTRAIEINIGDYVSIFLVRGGEVTINGVKIQLPKHYYSLQIEKSGFFYTITSDIGLRVLWDGGTRVYAEVQPEFGGQLSGLCGNFDGNQENDFTAWNGGLEQSADNFANSWKVSAGCPELYKEDVIHPCTANGHREAWANRRCNILMQPTFELCHALIDPSPYLENCIYDSCGCDMGGDCECLCTAIAAYAMECSRSGIHIKWRSQDLCAMQCEDGFEYSACGPSCQETCQTIGDERPEYCNGCVEGCHCPDGMVVQDGGCVPADECPCYHGNAEYPPRTILSMDCQNCTCERGKFKCLGEPCNITCSDNEYQCNSEECIPAGWTCDGEDDCHDGSDELDCVYTCASDQYTCANGRCIDSSFYCDGTQDCDDNSDEVDCPRPTCYGGEFQCNNGKCVSRSFVCDGDMDCGFNDPADEENCDTTTAFSNTTVTAQSGSTHETITDTYTTSPYACGPDEFTCKNGLCVSGGINGSVCNGINDCGDSSDEEYCGTTPQPLQTTTVIGCLINQWQCVNTRECVQSSYRCDGVPDCEDASDELNCVYSTSKPLTTTQPNVPYVTTTSYVERTIPIQATTTKPYTQQPSTSVKLSTGLSLQPGTSTPIPYEISTAQFHSTQSILTPVSPHFKKTKSPATTYLTPAVTEVTYPHVPSVTTPYLPVPTTTYLKELTTPIRPIVTTPYVPEKTTPYVPPVATPYVPEVTTPYMPEQTSPYVPLVTTIYSPEATIPYVPTMTTPNVPKVTTQYVPEVTSPYVLPVTTPYVAEATTPYVPLVSTPYVPEVTTPHVPEMTSPYIPPVTTPYVAEATTPYVPPVSTPNVQEVTTPHVPEVTTPYVPSLTTPYVAEATTPYVPLVSTPYVPEVTTPYVPEVTTRHVPEVTTPYVPPVTTPFLAEATTPYIPPLTTPYVAEATTPYVPLVSTPYLPEVTTPYVPEVITSHVPEVTTSYVPPVSTPSAPEVNTRHVPEVTTPYVPPVTTPFVAEATTPYVPPVTTPFVAEATTSYVPLVSTPSAPGVTTTHVPEVTTPYVPSVTTPFVAEATTPYVQLVSTPHVPEVTTPYVPEVTTSHVPEVTTPYVPPVTTPYVAEATTPYVPLVSTPFVPEVTTPYVPEVTTSHVPEVTTSYVPSVTTPYVAEATTPYVPLVSTPYVPEVTSPYVPEVTTPYVPPVTTPYVAEPTTSYVPLVSTPYVAEATTSYVPLVSTPYVAEPTTSYVSLVSTPYVSEVTTSHVPEVTTSYVPPVSTPSAPEVTTRHVPEVTTPYVPPVTTPFVAEATTPYVPLVSTPYVPEVTTPYVPEVTTSHVPEITTSYVPPVTTPYVAEATTPYVPLVSTPYVAEATTPYVPLVSTPHVPEVTTPYVPEVTTSHVPEVTTSYVPPVSTPSAPTLTTPYVPSGTLKASSAPTLQYNTRSPESCPFSYTLLDQLILEPKSFNASSSEPGNSPANARLDNLKRSTYIAWAPATNDQGPSVTIDLGSEKIINGLAVQGGGFGTDEYVTLFNVFYSVDGEEFTPVETPDWEDAVFEGNKDDHTIQMDPLPAPIVARFFRISVLEYHGGIRLRCAILGCELYLEYTTPAATSTFVTTPSGTTPSACRPGQFQCTNGLCIDAGLEGQLCDGINDCGDYSDEKGCGTTLPSATKEMTSLYTIASTSPYLPKTTISNVPSQQNTTPYLKVATTPRLLQETTFYHSTTPNVLKSTPLSYITTVYTPQVTTPHRNWATSPKFKKETTTYYDERTQLLTSQPPATSPKISLTTEYVVPGTSTPIPLEQTTVRSYMSQPLLSPTQTNLQTSPISEATETFTELKPVHPPTEIATYLPPYFSTLQMLKSSTANIPWVSTPYLQPKTTPYIPEVTTPYAAPMTTPYIPPITTPSSSEATPSNMPLVITSNVPELITPYIKEATSQSVSPLTFTQAVTTPYVLKVTPHVPEVTTPYVKEVTPPYVPEVTTPYVKELTTSYVPEVTTSYNKEVTTPMTTAHVPEVTTPYVEEVTPPYVPEVTTPHMSEVTTLSFKELTTSYVPEVTTPYNKEVTTLYVPPVTTTHVPEVTTPYVQEGTMPSVKELTTAYVPEVTTSYNKEVTSTTYVPPVSTAHVPEASTSYVKKITTPYVPEVTTPSVKEVSTPYMSPSTTAYVPKVSTPYIPEVTKPFMPEVTIPYQTPVSTAYSHQTSTRVTSQQPVTSSKTPFTSVHVVPGTSTPIPLEQTTVQRHSAQPSLSPTAPTYLQTSPISQATNSFTELKPVHPPTEIATYLPPYFSTLQMLKSSTANIPFVTTPYLQQKTTPYIPEVTTPYVAPMTTPYKPPITTPHLQEVTTPYIKEVTTSYVPKVTTPYVKEITTPFVPEVTEPHSPPVSTPYIKKVTTPHVSPVTTAYVPEVTTSYVNEVSTRYVPPATTPYTQEVTKPFVPEVTTPYLAPVTTAYSHETTTQATPHQPISSSKLPHTTVNVPGTSTPIPLEQTTVRRYSSQPVPSPTAPTYLQTSPISQATNSFTELKPVHPPTEIATYLPPYFSTLQMLKSSTANIPSVTTPYLQPKTSPYVPEVTTPYVAPMTTPYIPPITTPEVTTPHMREVSTPYVPPATTPYVPELTTPFVPPATTPYVPEVTNPYVPPATTPVVPEVTNPYVPPGTIPHVPEVTNPYVPPVTTPFLQEATTLSMPPATTPYVPEVRTPYTSPVTTPHLMKLTTPYKPPVTTLHVTEVKTPYIPEVTTAYVPPQSTTYVQMVTTEHLPSLTTPSVPKLTTPHMPQVTTRTVSTCYSGQFTCRDGSCVSGQNVCDEECDCSDCSDEHVCGNRTTLVSWTSPPNEVTQEPATSTTLEVSIPITSSEPVDCTMNPWTEWTPCSLICGIGQRSRDRSHVRSPNGGAECNSTETHQDEFCNVNPCPTDGNWTSWSAWADCDKTCNGGTSFRYRNCSNPPPKNGGKDCEGVPLETKVCNPNKCGTYCEGGRVYDPDCATRCPLTCADLQLGSLCIEEACEPGCRCPDDMLEQDGECILQRDCDCWDESGHRHAPGSFTVEDCRNCTCLNGRYTCVEIPCAVDCSWTAWTKWTDCSKTCGTGSQLRFRSPNNPAASNGGLECYGSNQEEQNCNVEDCPSGCIYGNETYADGEIVTRDMCNTCTCVNSVLNCTENVCDGGWSTWSPWSICNATCNGGITVRSRSCSLPPPSNGGAVCEGDGMEVEECNTDQCPVDGGWCSWSSWSNCSKDCDVGSKERSRVCDCPATAYGGKECPGVDTEQMDCNVDPCPVDCQTDEWSDWSSCSATCDGGTSKRYRNITVPAQYGGEKCQVALVEMKHCGVEPCTVCEEGLAEDECANRCPSNCADLQNGAVCIVENCTKGCHCPENMVLQDVQCVYQPECRCVLDLFILGLESDKIVIPDNIGSFQLTDGSVQYQPGATIYHQCNNCTCSSGSFVCTDLDCKVDCGWSEWSEWSECSATCGRGDSGKFRRRFPNNPQASHGGMQCEGDNVEYAACDLEDCPCGDNEFWNYQTTNCSSTCHDLHGTLIATSEPVTCSDALQESCTCLPGYYHNSSGKCVLPKECECWDKNGVMRRHDDVWMKDECTICSCVNGEMVCKSDCQPVSCPAGLAPVFDDSQCCPVCRKVSEPESCSLIHESQTVTNSLGCIAHNVSVASCDGHCRSRSHTVLLEPYIQQDCSCCHGDVESVTLITLICPDGTTAQAPIAQIARCRCKEALCSLEVPQATVPVL</sequence>
<dbReference type="InterPro" id="IPR036055">
    <property type="entry name" value="LDL_receptor-like_sf"/>
</dbReference>
<evidence type="ECO:0000256" key="3">
    <source>
        <dbReference type="ARBA" id="ARBA00004308"/>
    </source>
</evidence>
<dbReference type="SUPFAM" id="SSF82895">
    <property type="entry name" value="TSP-1 type 1 repeat"/>
    <property type="match status" value="7"/>
</dbReference>
<feature type="disulfide bond" evidence="19">
    <location>
        <begin position="1350"/>
        <end position="1368"/>
    </location>
</feature>
<evidence type="ECO:0000259" key="24">
    <source>
        <dbReference type="PROSITE" id="PS50184"/>
    </source>
</evidence>
<evidence type="ECO:0000256" key="6">
    <source>
        <dbReference type="ARBA" id="ARBA00022536"/>
    </source>
</evidence>
<keyword evidence="16" id="KW-0325">Glycoprotein</keyword>
<feature type="disulfide bond" evidence="19">
    <location>
        <begin position="2583"/>
        <end position="2595"/>
    </location>
</feature>
<keyword evidence="10" id="KW-0106">Calcium</keyword>
<dbReference type="Gene3D" id="4.10.400.10">
    <property type="entry name" value="Low-density Lipoprotein Receptor"/>
    <property type="match status" value="7"/>
</dbReference>
<dbReference type="OrthoDB" id="160294at2759"/>
<dbReference type="PANTHER" id="PTHR11339">
    <property type="entry name" value="EXTRACELLULAR MATRIX GLYCOPROTEIN RELATED"/>
    <property type="match status" value="1"/>
</dbReference>
<dbReference type="Gene3D" id="2.20.100.10">
    <property type="entry name" value="Thrombospondin type-1 (TSP1) repeat"/>
    <property type="match status" value="7"/>
</dbReference>
<dbReference type="Gene3D" id="2.10.25.10">
    <property type="entry name" value="Laminin"/>
    <property type="match status" value="6"/>
</dbReference>
<dbReference type="PROSITE" id="PS01225">
    <property type="entry name" value="CTCK_2"/>
    <property type="match status" value="1"/>
</dbReference>
<dbReference type="SMART" id="SM00041">
    <property type="entry name" value="CT"/>
    <property type="match status" value="1"/>
</dbReference>
<dbReference type="KEGG" id="aplc:110974659"/>
<accession>A0A8B7XQ80</accession>
<name>A0A8B7XQ80_ACAPL</name>
<dbReference type="Pfam" id="PF23244">
    <property type="entry name" value="VWF"/>
    <property type="match status" value="2"/>
</dbReference>
<feature type="domain" description="CTCK" evidence="22">
    <location>
        <begin position="4591"/>
        <end position="4678"/>
    </location>
</feature>
<dbReference type="Pfam" id="PF00093">
    <property type="entry name" value="VWC"/>
    <property type="match status" value="1"/>
</dbReference>
<proteinExistence type="inferred from homology"/>
<dbReference type="Pfam" id="PF00090">
    <property type="entry name" value="TSP_1"/>
    <property type="match status" value="6"/>
</dbReference>
<evidence type="ECO:0000256" key="9">
    <source>
        <dbReference type="ARBA" id="ARBA00022737"/>
    </source>
</evidence>
<evidence type="ECO:0000256" key="19">
    <source>
        <dbReference type="PROSITE-ProRule" id="PRU00124"/>
    </source>
</evidence>
<protein>
    <recommendedName>
        <fullName evidence="5">SCO-spondin</fullName>
    </recommendedName>
</protein>
<feature type="domain" description="VWFD" evidence="25">
    <location>
        <begin position="135"/>
        <end position="305"/>
    </location>
</feature>
<keyword evidence="11" id="KW-0130">Cell adhesion</keyword>
<dbReference type="FunFam" id="2.10.25.10:FF:000055">
    <property type="entry name" value="alpha-tectorin isoform X1"/>
    <property type="match status" value="1"/>
</dbReference>
<evidence type="ECO:0000256" key="18">
    <source>
        <dbReference type="PROSITE-ProRule" id="PRU00039"/>
    </source>
</evidence>
<feature type="domain" description="F5/8 type C" evidence="23">
    <location>
        <begin position="2404"/>
        <end position="2556"/>
    </location>
</feature>
<evidence type="ECO:0000256" key="5">
    <source>
        <dbReference type="ARBA" id="ARBA00020523"/>
    </source>
</evidence>
<dbReference type="GO" id="GO:0012505">
    <property type="term" value="C:endomembrane system"/>
    <property type="evidence" value="ECO:0007669"/>
    <property type="project" value="UniProtKB-SubCell"/>
</dbReference>
<dbReference type="PROSITE" id="PS01208">
    <property type="entry name" value="VWFC_1"/>
    <property type="match status" value="1"/>
</dbReference>
<dbReference type="PROSITE" id="PS50068">
    <property type="entry name" value="LDLRA_2"/>
    <property type="match status" value="7"/>
</dbReference>
<dbReference type="SMART" id="SM00832">
    <property type="entry name" value="C8"/>
    <property type="match status" value="3"/>
</dbReference>
<dbReference type="GO" id="GO:0031012">
    <property type="term" value="C:extracellular matrix"/>
    <property type="evidence" value="ECO:0007669"/>
    <property type="project" value="TreeGrafter"/>
</dbReference>
<comment type="subcellular location">
    <subcellularLocation>
        <location evidence="3">Endomembrane system</location>
    </subcellularLocation>
    <subcellularLocation>
        <location evidence="1">Membrane</location>
        <topology evidence="1">Single-pass membrane protein</topology>
    </subcellularLocation>
    <subcellularLocation>
        <location evidence="2">Secreted</location>
        <location evidence="2">Extracellular space</location>
    </subcellularLocation>
</comment>
<dbReference type="FunFam" id="2.10.25.10:FF:000674">
    <property type="entry name" value="Mucin-2"/>
    <property type="match status" value="1"/>
</dbReference>
<keyword evidence="13" id="KW-0472">Membrane</keyword>
<dbReference type="SMART" id="SM00214">
    <property type="entry name" value="VWC"/>
    <property type="match status" value="6"/>
</dbReference>
<organism evidence="26 27">
    <name type="scientific">Acanthaster planci</name>
    <name type="common">Crown-of-thorns starfish</name>
    <dbReference type="NCBI Taxonomy" id="133434"/>
    <lineage>
        <taxon>Eukaryota</taxon>
        <taxon>Metazoa</taxon>
        <taxon>Echinodermata</taxon>
        <taxon>Eleutherozoa</taxon>
        <taxon>Asterozoa</taxon>
        <taxon>Asteroidea</taxon>
        <taxon>Valvatacea</taxon>
        <taxon>Valvatida</taxon>
        <taxon>Acanthasteridae</taxon>
        <taxon>Acanthaster</taxon>
    </lineage>
</organism>
<dbReference type="GeneID" id="110974659"/>
<feature type="region of interest" description="Disordered" evidence="20">
    <location>
        <begin position="3157"/>
        <end position="3178"/>
    </location>
</feature>
<dbReference type="SUPFAM" id="SSF57603">
    <property type="entry name" value="FnI-like domain"/>
    <property type="match status" value="1"/>
</dbReference>
<evidence type="ECO:0000256" key="7">
    <source>
        <dbReference type="ARBA" id="ARBA00022692"/>
    </source>
</evidence>
<evidence type="ECO:0000256" key="10">
    <source>
        <dbReference type="ARBA" id="ARBA00022837"/>
    </source>
</evidence>
<dbReference type="OMA" id="MQTTGYI"/>
<keyword evidence="8 21" id="KW-0732">Signal</keyword>
<feature type="disulfide bond" evidence="19">
    <location>
        <begin position="3759"/>
        <end position="3774"/>
    </location>
</feature>
<dbReference type="Gene3D" id="2.60.120.260">
    <property type="entry name" value="Galactose-binding domain-like"/>
    <property type="match status" value="1"/>
</dbReference>
<feature type="chain" id="PRO_5034564831" description="SCO-spondin" evidence="21">
    <location>
        <begin position="23"/>
        <end position="4689"/>
    </location>
</feature>
<feature type="disulfide bond" evidence="18">
    <location>
        <begin position="4616"/>
        <end position="4670"/>
    </location>
</feature>
<dbReference type="InterPro" id="IPR000421">
    <property type="entry name" value="FA58C"/>
</dbReference>
<dbReference type="InterPro" id="IPR036383">
    <property type="entry name" value="TSP1_rpt_sf"/>
</dbReference>
<feature type="disulfide bond" evidence="19">
    <location>
        <begin position="1389"/>
        <end position="1407"/>
    </location>
</feature>
<dbReference type="CDD" id="cd00112">
    <property type="entry name" value="LDLa"/>
    <property type="match status" value="7"/>
</dbReference>
<dbReference type="SUPFAM" id="SSF49785">
    <property type="entry name" value="Galactose-binding domain-like"/>
    <property type="match status" value="1"/>
</dbReference>
<dbReference type="InterPro" id="IPR000884">
    <property type="entry name" value="TSP1_rpt"/>
</dbReference>
<feature type="disulfide bond" evidence="19">
    <location>
        <begin position="1451"/>
        <end position="1463"/>
    </location>
</feature>
<feature type="signal peptide" evidence="21">
    <location>
        <begin position="1"/>
        <end position="22"/>
    </location>
</feature>
<reference evidence="27" key="1">
    <citation type="submission" date="2025-08" db="UniProtKB">
        <authorList>
            <consortium name="RefSeq"/>
        </authorList>
    </citation>
    <scope>IDENTIFICATION</scope>
</reference>
<dbReference type="PANTHER" id="PTHR11339:SF386">
    <property type="entry name" value="HEMOLECTIN, ISOFORM A"/>
    <property type="match status" value="1"/>
</dbReference>
<keyword evidence="7" id="KW-0812">Transmembrane</keyword>
<evidence type="ECO:0000256" key="20">
    <source>
        <dbReference type="SAM" id="MobiDB-lite"/>
    </source>
</evidence>
<feature type="disulfide bond" evidence="19">
    <location>
        <begin position="1312"/>
        <end position="1330"/>
    </location>
</feature>
<dbReference type="SMART" id="SM00231">
    <property type="entry name" value="FA58C"/>
    <property type="match status" value="1"/>
</dbReference>
<evidence type="ECO:0000256" key="1">
    <source>
        <dbReference type="ARBA" id="ARBA00004167"/>
    </source>
</evidence>
<keyword evidence="14 18" id="KW-1015">Disulfide bond</keyword>
<dbReference type="Pfam" id="PF08742">
    <property type="entry name" value="C8"/>
    <property type="match status" value="3"/>
</dbReference>
<dbReference type="InterPro" id="IPR044004">
    <property type="entry name" value="TSP1_spondin_dom"/>
</dbReference>
<dbReference type="Pfam" id="PF01826">
    <property type="entry name" value="TIL"/>
    <property type="match status" value="6"/>
</dbReference>
<evidence type="ECO:0000256" key="8">
    <source>
        <dbReference type="ARBA" id="ARBA00022729"/>
    </source>
</evidence>
<dbReference type="FunFam" id="4.10.400.10:FF:000045">
    <property type="entry name" value="Low-density lipoprotein receptor-related protein 2"/>
    <property type="match status" value="1"/>
</dbReference>
<feature type="disulfide bond" evidence="19">
    <location>
        <begin position="1473"/>
        <end position="1488"/>
    </location>
</feature>
<dbReference type="Pfam" id="PF00754">
    <property type="entry name" value="F5_F8_type_C"/>
    <property type="match status" value="1"/>
</dbReference>
<evidence type="ECO:0000259" key="25">
    <source>
        <dbReference type="PROSITE" id="PS51233"/>
    </source>
</evidence>
<dbReference type="PROSITE" id="PS01185">
    <property type="entry name" value="CTCK_1"/>
    <property type="match status" value="1"/>
</dbReference>
<dbReference type="InterPro" id="IPR006207">
    <property type="entry name" value="Cys_knot_C"/>
</dbReference>
<feature type="disulfide bond" evidence="19">
    <location>
        <begin position="2605"/>
        <end position="2620"/>
    </location>
</feature>
<keyword evidence="15" id="KW-0675">Receptor</keyword>
<keyword evidence="12" id="KW-1133">Transmembrane helix</keyword>
<feature type="disulfide bond" evidence="19">
    <location>
        <begin position="1523"/>
        <end position="1538"/>
    </location>
</feature>
<evidence type="ECO:0000256" key="21">
    <source>
        <dbReference type="SAM" id="SignalP"/>
    </source>
</evidence>
<dbReference type="SMART" id="SM00192">
    <property type="entry name" value="LDLa"/>
    <property type="match status" value="7"/>
</dbReference>